<keyword evidence="3 6" id="KW-0812">Transmembrane</keyword>
<proteinExistence type="predicted"/>
<dbReference type="SUPFAM" id="SSF103473">
    <property type="entry name" value="MFS general substrate transporter"/>
    <property type="match status" value="1"/>
</dbReference>
<evidence type="ECO:0000259" key="7">
    <source>
        <dbReference type="PROSITE" id="PS50850"/>
    </source>
</evidence>
<dbReference type="GO" id="GO:0005886">
    <property type="term" value="C:plasma membrane"/>
    <property type="evidence" value="ECO:0007669"/>
    <property type="project" value="UniProtKB-SubCell"/>
</dbReference>
<protein>
    <submittedName>
        <fullName evidence="8">MFS transporter</fullName>
    </submittedName>
</protein>
<feature type="transmembrane region" description="Helical" evidence="6">
    <location>
        <begin position="229"/>
        <end position="251"/>
    </location>
</feature>
<feature type="transmembrane region" description="Helical" evidence="6">
    <location>
        <begin position="103"/>
        <end position="121"/>
    </location>
</feature>
<feature type="domain" description="Major facilitator superfamily (MFS) profile" evidence="7">
    <location>
        <begin position="4"/>
        <end position="381"/>
    </location>
</feature>
<dbReference type="PROSITE" id="PS50850">
    <property type="entry name" value="MFS"/>
    <property type="match status" value="1"/>
</dbReference>
<keyword evidence="2" id="KW-1003">Cell membrane</keyword>
<evidence type="ECO:0000256" key="5">
    <source>
        <dbReference type="ARBA" id="ARBA00023136"/>
    </source>
</evidence>
<dbReference type="InterPro" id="IPR011701">
    <property type="entry name" value="MFS"/>
</dbReference>
<evidence type="ECO:0000256" key="1">
    <source>
        <dbReference type="ARBA" id="ARBA00004651"/>
    </source>
</evidence>
<keyword evidence="5 6" id="KW-0472">Membrane</keyword>
<reference evidence="8 9" key="1">
    <citation type="journal article" date="2017" name="Antonie Van Leeuwenhoek">
        <title>Phylogenomic resolution of the bacterial genus Pantoea and its relationship with Erwinia and Tatumella.</title>
        <authorList>
            <person name="Palmer M."/>
            <person name="Steenkamp E.T."/>
            <person name="Coetzee M.P."/>
            <person name="Chan W.Y."/>
            <person name="van Zyl E."/>
            <person name="De Maayer P."/>
            <person name="Coutinho T.A."/>
            <person name="Blom J."/>
            <person name="Smits T.H."/>
            <person name="Duffy B."/>
            <person name="Venter S.N."/>
        </authorList>
    </citation>
    <scope>NUCLEOTIDE SEQUENCE [LARGE SCALE GENOMIC DNA]</scope>
    <source>
        <strain evidence="8 9">LMG 26275</strain>
    </source>
</reference>
<feature type="transmembrane region" description="Helical" evidence="6">
    <location>
        <begin position="47"/>
        <end position="63"/>
    </location>
</feature>
<dbReference type="PANTHER" id="PTHR43124:SF3">
    <property type="entry name" value="CHLORAMPHENICOL EFFLUX PUMP RV0191"/>
    <property type="match status" value="1"/>
</dbReference>
<dbReference type="AlphaFoldDB" id="A0A1X1D4S9"/>
<dbReference type="GO" id="GO:0022857">
    <property type="term" value="F:transmembrane transporter activity"/>
    <property type="evidence" value="ECO:0007669"/>
    <property type="project" value="InterPro"/>
</dbReference>
<dbReference type="RefSeq" id="WP_084931090.1">
    <property type="nucleotide sequence ID" value="NZ_MLFR01000001.1"/>
</dbReference>
<evidence type="ECO:0000256" key="4">
    <source>
        <dbReference type="ARBA" id="ARBA00022989"/>
    </source>
</evidence>
<feature type="transmembrane region" description="Helical" evidence="6">
    <location>
        <begin position="327"/>
        <end position="354"/>
    </location>
</feature>
<evidence type="ECO:0000256" key="6">
    <source>
        <dbReference type="SAM" id="Phobius"/>
    </source>
</evidence>
<feature type="transmembrane region" description="Helical" evidence="6">
    <location>
        <begin position="360"/>
        <end position="380"/>
    </location>
</feature>
<dbReference type="InterPro" id="IPR050189">
    <property type="entry name" value="MFS_Efflux_Transporters"/>
</dbReference>
<comment type="subcellular location">
    <subcellularLocation>
        <location evidence="1">Cell membrane</location>
        <topology evidence="1">Multi-pass membrane protein</topology>
    </subcellularLocation>
</comment>
<keyword evidence="4 6" id="KW-1133">Transmembrane helix</keyword>
<comment type="caution">
    <text evidence="8">The sequence shown here is derived from an EMBL/GenBank/DDBJ whole genome shotgun (WGS) entry which is preliminary data.</text>
</comment>
<feature type="transmembrane region" description="Helical" evidence="6">
    <location>
        <begin position="158"/>
        <end position="181"/>
    </location>
</feature>
<dbReference type="Proteomes" id="UP000193558">
    <property type="component" value="Unassembled WGS sequence"/>
</dbReference>
<feature type="transmembrane region" description="Helical" evidence="6">
    <location>
        <begin position="70"/>
        <end position="91"/>
    </location>
</feature>
<name>A0A1X1D4S9_9GAMM</name>
<evidence type="ECO:0000256" key="3">
    <source>
        <dbReference type="ARBA" id="ARBA00022692"/>
    </source>
</evidence>
<dbReference type="OrthoDB" id="9788453at2"/>
<dbReference type="CDD" id="cd17324">
    <property type="entry name" value="MFS_NepI_like"/>
    <property type="match status" value="1"/>
</dbReference>
<dbReference type="Pfam" id="PF07690">
    <property type="entry name" value="MFS_1"/>
    <property type="match status" value="1"/>
</dbReference>
<dbReference type="PANTHER" id="PTHR43124">
    <property type="entry name" value="PURINE EFFLUX PUMP PBUE"/>
    <property type="match status" value="1"/>
</dbReference>
<organism evidence="8 9">
    <name type="scientific">Pantoea rwandensis</name>
    <dbReference type="NCBI Taxonomy" id="1076550"/>
    <lineage>
        <taxon>Bacteria</taxon>
        <taxon>Pseudomonadati</taxon>
        <taxon>Pseudomonadota</taxon>
        <taxon>Gammaproteobacteria</taxon>
        <taxon>Enterobacterales</taxon>
        <taxon>Erwiniaceae</taxon>
        <taxon>Pantoea</taxon>
    </lineage>
</organism>
<evidence type="ECO:0000313" key="8">
    <source>
        <dbReference type="EMBL" id="ORM71521.1"/>
    </source>
</evidence>
<dbReference type="InterPro" id="IPR036259">
    <property type="entry name" value="MFS_trans_sf"/>
</dbReference>
<dbReference type="Gene3D" id="1.20.1250.20">
    <property type="entry name" value="MFS general substrate transporter like domains"/>
    <property type="match status" value="1"/>
</dbReference>
<feature type="transmembrane region" description="Helical" evidence="6">
    <location>
        <begin position="201"/>
        <end position="223"/>
    </location>
</feature>
<feature type="transmembrane region" description="Helical" evidence="6">
    <location>
        <begin position="288"/>
        <end position="306"/>
    </location>
</feature>
<evidence type="ECO:0000313" key="9">
    <source>
        <dbReference type="Proteomes" id="UP000193558"/>
    </source>
</evidence>
<evidence type="ECO:0000256" key="2">
    <source>
        <dbReference type="ARBA" id="ARBA00022475"/>
    </source>
</evidence>
<feature type="transmembrane region" description="Helical" evidence="6">
    <location>
        <begin position="263"/>
        <end position="282"/>
    </location>
</feature>
<sequence length="391" mass="40160">MPIALLALAVGAFGIGLTEFVIAGILPQIATDFGVSIPSAGTMATSYALGVFVGAPLMTVLGARIPRKAMLIALAVIFTLGNIITALAPTLPMAIVGRVITSFNHGAFFGIGSIIAASLVAPGRQASAIAFMFSGLTVANLVGVPLGTWLAQSFDWRLVFWVIAGIGLLTVAAIASLVPHIEKGKPIALRSELRAFVDPQVLLVMGITIFGPAAFFTSITYIAPMMTEVAGFSASGVAWLMVLFGLGLAVGNWIGGRFADRSLFGTLFVTLAAQGIVLLIFWNGVENQFVASASVFLMAAFGFATVSPIQKLVMDRANHAGAPTMAASVNIGMFNLGNALGAWAGGATIAAGFGLVSPNWAGAILSFIALGLAFLAWLSARKGVALGVSPC</sequence>
<dbReference type="EMBL" id="MLFR01000001">
    <property type="protein sequence ID" value="ORM71521.1"/>
    <property type="molecule type" value="Genomic_DNA"/>
</dbReference>
<gene>
    <name evidence="8" type="ORF">HA51_00090</name>
</gene>
<feature type="transmembrane region" description="Helical" evidence="6">
    <location>
        <begin position="128"/>
        <end position="152"/>
    </location>
</feature>
<accession>A0A1X1D4S9</accession>
<dbReference type="InterPro" id="IPR020846">
    <property type="entry name" value="MFS_dom"/>
</dbReference>